<dbReference type="InterPro" id="IPR051911">
    <property type="entry name" value="SDR_oxidoreductase"/>
</dbReference>
<evidence type="ECO:0000313" key="4">
    <source>
        <dbReference type="EMBL" id="PSH70895.1"/>
    </source>
</evidence>
<accession>A0A2P7BWQ9</accession>
<keyword evidence="2" id="KW-0560">Oxidoreductase</keyword>
<sequence length="280" mass="30423">MTSKPVWFITGCSTGFGRELARHTLELGYPTVVTARDPKQVEDLARQHGDNALALKLDVTRGEDIASAVSAAEKHFGRIDVLVNNAGIGYFGSLEESDIDEVRKMFEINVWGLANMTRAVLPGMRKRRSGTIVNISSQGGLVANVAVSFYAATKFSVEALSESLSKEVAHLGIKVLIVEPSGFRTDWAGRSANEVPQTMEDYQPSAGARLKMLREFSGNQPGDPVRAAKAIVQAVEAEDPPLRLLLGKEALLNARKKITELQRDFDAWAEVTESADAPKA</sequence>
<dbReference type="AlphaFoldDB" id="A0A2P7BWQ9"/>
<dbReference type="EMBL" id="PGGO01000001">
    <property type="protein sequence ID" value="PSH70895.1"/>
    <property type="molecule type" value="Genomic_DNA"/>
</dbReference>
<dbReference type="PANTHER" id="PTHR43976">
    <property type="entry name" value="SHORT CHAIN DEHYDROGENASE"/>
    <property type="match status" value="1"/>
</dbReference>
<dbReference type="InterPro" id="IPR002347">
    <property type="entry name" value="SDR_fam"/>
</dbReference>
<evidence type="ECO:0000256" key="3">
    <source>
        <dbReference type="RuleBase" id="RU000363"/>
    </source>
</evidence>
<dbReference type="SUPFAM" id="SSF51735">
    <property type="entry name" value="NAD(P)-binding Rossmann-fold domains"/>
    <property type="match status" value="1"/>
</dbReference>
<name>A0A2P7BWQ9_9HYPH</name>
<dbReference type="Pfam" id="PF00106">
    <property type="entry name" value="adh_short"/>
    <property type="match status" value="1"/>
</dbReference>
<dbReference type="Proteomes" id="UP000241444">
    <property type="component" value="Unassembled WGS sequence"/>
</dbReference>
<organism evidence="4 5">
    <name type="scientific">Phyllobacterium brassicacearum</name>
    <dbReference type="NCBI Taxonomy" id="314235"/>
    <lineage>
        <taxon>Bacteria</taxon>
        <taxon>Pseudomonadati</taxon>
        <taxon>Pseudomonadota</taxon>
        <taxon>Alphaproteobacteria</taxon>
        <taxon>Hyphomicrobiales</taxon>
        <taxon>Phyllobacteriaceae</taxon>
        <taxon>Phyllobacterium</taxon>
    </lineage>
</organism>
<comment type="caution">
    <text evidence="4">The sequence shown here is derived from an EMBL/GenBank/DDBJ whole genome shotgun (WGS) entry which is preliminary data.</text>
</comment>
<keyword evidence="5" id="KW-1185">Reference proteome</keyword>
<gene>
    <name evidence="4" type="ORF">CU102_02295</name>
</gene>
<dbReference type="RefSeq" id="WP_106709313.1">
    <property type="nucleotide sequence ID" value="NZ_PGGO01000001.1"/>
</dbReference>
<dbReference type="NCBIfam" id="NF004824">
    <property type="entry name" value="PRK06180.1"/>
    <property type="match status" value="1"/>
</dbReference>
<dbReference type="Gene3D" id="3.40.50.720">
    <property type="entry name" value="NAD(P)-binding Rossmann-like Domain"/>
    <property type="match status" value="1"/>
</dbReference>
<evidence type="ECO:0000256" key="2">
    <source>
        <dbReference type="ARBA" id="ARBA00023002"/>
    </source>
</evidence>
<evidence type="ECO:0000256" key="1">
    <source>
        <dbReference type="ARBA" id="ARBA00006484"/>
    </source>
</evidence>
<evidence type="ECO:0000313" key="5">
    <source>
        <dbReference type="Proteomes" id="UP000241444"/>
    </source>
</evidence>
<dbReference type="PRINTS" id="PR00081">
    <property type="entry name" value="GDHRDH"/>
</dbReference>
<dbReference type="InterPro" id="IPR020904">
    <property type="entry name" value="Sc_DH/Rdtase_CS"/>
</dbReference>
<comment type="similarity">
    <text evidence="1 3">Belongs to the short-chain dehydrogenases/reductases (SDR) family.</text>
</comment>
<dbReference type="PRINTS" id="PR00080">
    <property type="entry name" value="SDRFAMILY"/>
</dbReference>
<dbReference type="OrthoDB" id="9793825at2"/>
<protein>
    <submittedName>
        <fullName evidence="4">Short-chain dehydrogenase/reductase</fullName>
    </submittedName>
</protein>
<dbReference type="PROSITE" id="PS00061">
    <property type="entry name" value="ADH_SHORT"/>
    <property type="match status" value="1"/>
</dbReference>
<dbReference type="GO" id="GO:0016491">
    <property type="term" value="F:oxidoreductase activity"/>
    <property type="evidence" value="ECO:0007669"/>
    <property type="project" value="UniProtKB-KW"/>
</dbReference>
<proteinExistence type="inferred from homology"/>
<dbReference type="CDD" id="cd05374">
    <property type="entry name" value="17beta-HSD-like_SDR_c"/>
    <property type="match status" value="1"/>
</dbReference>
<dbReference type="PANTHER" id="PTHR43976:SF16">
    <property type="entry name" value="SHORT-CHAIN DEHYDROGENASE_REDUCTASE FAMILY PROTEIN"/>
    <property type="match status" value="1"/>
</dbReference>
<dbReference type="InterPro" id="IPR036291">
    <property type="entry name" value="NAD(P)-bd_dom_sf"/>
</dbReference>
<reference evidence="5" key="1">
    <citation type="submission" date="2017-11" db="EMBL/GenBank/DDBJ databases">
        <authorList>
            <person name="Kuznetsova I."/>
            <person name="Sazanova A."/>
            <person name="Chirak E."/>
            <person name="Safronova V."/>
            <person name="Willems A."/>
        </authorList>
    </citation>
    <scope>NUCLEOTIDE SEQUENCE [LARGE SCALE GENOMIC DNA]</scope>
    <source>
        <strain evidence="5">STM 196</strain>
    </source>
</reference>